<evidence type="ECO:0000256" key="1">
    <source>
        <dbReference type="ARBA" id="ARBA00004496"/>
    </source>
</evidence>
<dbReference type="GO" id="GO:0009252">
    <property type="term" value="P:peptidoglycan biosynthetic process"/>
    <property type="evidence" value="ECO:0007669"/>
    <property type="project" value="UniProtKB-UniPathway"/>
</dbReference>
<dbReference type="EMBL" id="VSSQ01012697">
    <property type="protein sequence ID" value="MPM49843.1"/>
    <property type="molecule type" value="Genomic_DNA"/>
</dbReference>
<comment type="subcellular location">
    <subcellularLocation>
        <location evidence="1">Cytoplasm</location>
    </subcellularLocation>
</comment>
<dbReference type="Pfam" id="PF02875">
    <property type="entry name" value="Mur_ligase_C"/>
    <property type="match status" value="1"/>
</dbReference>
<evidence type="ECO:0000313" key="12">
    <source>
        <dbReference type="EMBL" id="MPM49843.1"/>
    </source>
</evidence>
<feature type="domain" description="Mur ligase central" evidence="11">
    <location>
        <begin position="113"/>
        <end position="292"/>
    </location>
</feature>
<feature type="domain" description="Mur ligase C-terminal" evidence="10">
    <location>
        <begin position="314"/>
        <end position="443"/>
    </location>
</feature>
<dbReference type="InterPro" id="IPR036565">
    <property type="entry name" value="Mur-like_cat_sf"/>
</dbReference>
<evidence type="ECO:0000256" key="6">
    <source>
        <dbReference type="ARBA" id="ARBA00022741"/>
    </source>
</evidence>
<evidence type="ECO:0000259" key="10">
    <source>
        <dbReference type="Pfam" id="PF02875"/>
    </source>
</evidence>
<dbReference type="SUPFAM" id="SSF53623">
    <property type="entry name" value="MurD-like peptide ligases, catalytic domain"/>
    <property type="match status" value="1"/>
</dbReference>
<dbReference type="InterPro" id="IPR036615">
    <property type="entry name" value="Mur_ligase_C_dom_sf"/>
</dbReference>
<dbReference type="PANTHER" id="PTHR43445:SF3">
    <property type="entry name" value="UDP-N-ACETYLMURAMATE--L-ALANINE LIGASE"/>
    <property type="match status" value="1"/>
</dbReference>
<dbReference type="InterPro" id="IPR050061">
    <property type="entry name" value="MurCDEF_pg_biosynth"/>
</dbReference>
<dbReference type="AlphaFoldDB" id="A0A645AG91"/>
<dbReference type="Pfam" id="PF08245">
    <property type="entry name" value="Mur_ligase_M"/>
    <property type="match status" value="1"/>
</dbReference>
<evidence type="ECO:0000256" key="4">
    <source>
        <dbReference type="ARBA" id="ARBA00022490"/>
    </source>
</evidence>
<evidence type="ECO:0000256" key="3">
    <source>
        <dbReference type="ARBA" id="ARBA00012211"/>
    </source>
</evidence>
<proteinExistence type="inferred from homology"/>
<keyword evidence="5 12" id="KW-0436">Ligase</keyword>
<reference evidence="12" key="1">
    <citation type="submission" date="2019-08" db="EMBL/GenBank/DDBJ databases">
        <authorList>
            <person name="Kucharzyk K."/>
            <person name="Murdoch R.W."/>
            <person name="Higgins S."/>
            <person name="Loffler F."/>
        </authorList>
    </citation>
    <scope>NUCLEOTIDE SEQUENCE</scope>
</reference>
<evidence type="ECO:0000256" key="7">
    <source>
        <dbReference type="ARBA" id="ARBA00022840"/>
    </source>
</evidence>
<dbReference type="PANTHER" id="PTHR43445">
    <property type="entry name" value="UDP-N-ACETYLMURAMATE--L-ALANINE LIGASE-RELATED"/>
    <property type="match status" value="1"/>
</dbReference>
<keyword evidence="4" id="KW-0963">Cytoplasm</keyword>
<dbReference type="InterPro" id="IPR000713">
    <property type="entry name" value="Mur_ligase_N"/>
</dbReference>
<dbReference type="Gene3D" id="3.90.190.20">
    <property type="entry name" value="Mur ligase, C-terminal domain"/>
    <property type="match status" value="1"/>
</dbReference>
<gene>
    <name evidence="12" type="primary">murC_26</name>
    <name evidence="12" type="ORF">SDC9_96575</name>
</gene>
<keyword evidence="6" id="KW-0547">Nucleotide-binding</keyword>
<dbReference type="GO" id="GO:0005524">
    <property type="term" value="F:ATP binding"/>
    <property type="evidence" value="ECO:0007669"/>
    <property type="project" value="UniProtKB-KW"/>
</dbReference>
<dbReference type="SUPFAM" id="SSF53244">
    <property type="entry name" value="MurD-like peptide ligases, peptide-binding domain"/>
    <property type="match status" value="1"/>
</dbReference>
<feature type="domain" description="Mur ligase N-terminal catalytic" evidence="9">
    <location>
        <begin position="9"/>
        <end position="108"/>
    </location>
</feature>
<evidence type="ECO:0000256" key="5">
    <source>
        <dbReference type="ARBA" id="ARBA00022598"/>
    </source>
</evidence>
<name>A0A645AG91_9ZZZZ</name>
<dbReference type="InterPro" id="IPR013221">
    <property type="entry name" value="Mur_ligase_cen"/>
</dbReference>
<sequence>MAHIDEAKRIHLIGIGGCSMNGLALILQSQGHIVTGSDRERTAFMDALDKDGIRYSVGHTGEYVEGADLVIYSAAIKPDNPERVLAREKGIPELERSVALGQISERYREVVAVAGCHGKTTITSMLALINDMAKTDATIHVGGYVEFLGGGVRVGSQDLLVTEACEYVESFLTLKPTVALINNIDDDHLDYYKDIDAIVEAFEKFLALLPENGVFVACADDSRVMKLAEQSPLSVVTYGLTGGDYTASDVKFDAAGNAGFTVLRHGEPLGKVQLSVPGMHNIVNALGSIAVADQMKVPFAVSAKALNQFRNTKRRFEYYGERNGVKVFHDYGHHPNEIRATLDAAKRVPHNRLICVFQCNSYTRARTLFCEHVVCFRDADMVLVPDIYPGREKDTGIVHARDMVAAINRESDNAVYLPTFEEIRLYLDEHAEEGDLVVTVGSGDVYKQTRKLL</sequence>
<dbReference type="InterPro" id="IPR005758">
    <property type="entry name" value="UDP-N-AcMur_Ala_ligase_MurC"/>
</dbReference>
<comment type="catalytic activity">
    <reaction evidence="8">
        <text>UDP-N-acetyl-alpha-D-muramate + L-alanine + ATP = UDP-N-acetyl-alpha-D-muramoyl-L-alanine + ADP + phosphate + H(+)</text>
        <dbReference type="Rhea" id="RHEA:23372"/>
        <dbReference type="ChEBI" id="CHEBI:15378"/>
        <dbReference type="ChEBI" id="CHEBI:30616"/>
        <dbReference type="ChEBI" id="CHEBI:43474"/>
        <dbReference type="ChEBI" id="CHEBI:57972"/>
        <dbReference type="ChEBI" id="CHEBI:70757"/>
        <dbReference type="ChEBI" id="CHEBI:83898"/>
        <dbReference type="ChEBI" id="CHEBI:456216"/>
        <dbReference type="EC" id="6.3.2.8"/>
    </reaction>
</comment>
<dbReference type="Gene3D" id="3.40.1190.10">
    <property type="entry name" value="Mur-like, catalytic domain"/>
    <property type="match status" value="1"/>
</dbReference>
<dbReference type="Gene3D" id="3.40.50.720">
    <property type="entry name" value="NAD(P)-binding Rossmann-like Domain"/>
    <property type="match status" value="1"/>
</dbReference>
<dbReference type="SUPFAM" id="SSF51984">
    <property type="entry name" value="MurCD N-terminal domain"/>
    <property type="match status" value="1"/>
</dbReference>
<evidence type="ECO:0000256" key="2">
    <source>
        <dbReference type="ARBA" id="ARBA00004752"/>
    </source>
</evidence>
<dbReference type="Pfam" id="PF01225">
    <property type="entry name" value="Mur_ligase"/>
    <property type="match status" value="1"/>
</dbReference>
<evidence type="ECO:0000259" key="11">
    <source>
        <dbReference type="Pfam" id="PF08245"/>
    </source>
</evidence>
<protein>
    <recommendedName>
        <fullName evidence="3">UDP-N-acetylmuramate--L-alanine ligase</fullName>
        <ecNumber evidence="3">6.3.2.8</ecNumber>
    </recommendedName>
</protein>
<comment type="caution">
    <text evidence="12">The sequence shown here is derived from an EMBL/GenBank/DDBJ whole genome shotgun (WGS) entry which is preliminary data.</text>
</comment>
<dbReference type="UniPathway" id="UPA00219"/>
<dbReference type="EC" id="6.3.2.8" evidence="3"/>
<keyword evidence="7" id="KW-0067">ATP-binding</keyword>
<organism evidence="12">
    <name type="scientific">bioreactor metagenome</name>
    <dbReference type="NCBI Taxonomy" id="1076179"/>
    <lineage>
        <taxon>unclassified sequences</taxon>
        <taxon>metagenomes</taxon>
        <taxon>ecological metagenomes</taxon>
    </lineage>
</organism>
<comment type="pathway">
    <text evidence="2">Cell wall biogenesis; peptidoglycan biosynthesis.</text>
</comment>
<evidence type="ECO:0000259" key="9">
    <source>
        <dbReference type="Pfam" id="PF01225"/>
    </source>
</evidence>
<dbReference type="GO" id="GO:0008763">
    <property type="term" value="F:UDP-N-acetylmuramate-L-alanine ligase activity"/>
    <property type="evidence" value="ECO:0007669"/>
    <property type="project" value="UniProtKB-EC"/>
</dbReference>
<dbReference type="GO" id="GO:0005737">
    <property type="term" value="C:cytoplasm"/>
    <property type="evidence" value="ECO:0007669"/>
    <property type="project" value="UniProtKB-SubCell"/>
</dbReference>
<accession>A0A645AG91</accession>
<dbReference type="NCBIfam" id="TIGR01082">
    <property type="entry name" value="murC"/>
    <property type="match status" value="1"/>
</dbReference>
<evidence type="ECO:0000256" key="8">
    <source>
        <dbReference type="ARBA" id="ARBA00047833"/>
    </source>
</evidence>
<dbReference type="HAMAP" id="MF_00046">
    <property type="entry name" value="MurC"/>
    <property type="match status" value="1"/>
</dbReference>
<dbReference type="InterPro" id="IPR004101">
    <property type="entry name" value="Mur_ligase_C"/>
</dbReference>